<sequence>MASAKEPLIKIQDLTKEYYGKIV</sequence>
<accession>A0A0F9QDJ1</accession>
<dbReference type="EMBL" id="LAZR01002063">
    <property type="protein sequence ID" value="KKN35107.1"/>
    <property type="molecule type" value="Genomic_DNA"/>
</dbReference>
<evidence type="ECO:0000313" key="1">
    <source>
        <dbReference type="EMBL" id="KKN35107.1"/>
    </source>
</evidence>
<dbReference type="AlphaFoldDB" id="A0A0F9QDJ1"/>
<gene>
    <name evidence="1" type="ORF">LCGC14_0787070</name>
</gene>
<proteinExistence type="predicted"/>
<protein>
    <submittedName>
        <fullName evidence="1">Uncharacterized protein</fullName>
    </submittedName>
</protein>
<reference evidence="1" key="1">
    <citation type="journal article" date="2015" name="Nature">
        <title>Complex archaea that bridge the gap between prokaryotes and eukaryotes.</title>
        <authorList>
            <person name="Spang A."/>
            <person name="Saw J.H."/>
            <person name="Jorgensen S.L."/>
            <person name="Zaremba-Niedzwiedzka K."/>
            <person name="Martijn J."/>
            <person name="Lind A.E."/>
            <person name="van Eijk R."/>
            <person name="Schleper C."/>
            <person name="Guy L."/>
            <person name="Ettema T.J."/>
        </authorList>
    </citation>
    <scope>NUCLEOTIDE SEQUENCE</scope>
</reference>
<name>A0A0F9QDJ1_9ZZZZ</name>
<organism evidence="1">
    <name type="scientific">marine sediment metagenome</name>
    <dbReference type="NCBI Taxonomy" id="412755"/>
    <lineage>
        <taxon>unclassified sequences</taxon>
        <taxon>metagenomes</taxon>
        <taxon>ecological metagenomes</taxon>
    </lineage>
</organism>
<comment type="caution">
    <text evidence="1">The sequence shown here is derived from an EMBL/GenBank/DDBJ whole genome shotgun (WGS) entry which is preliminary data.</text>
</comment>
<feature type="non-terminal residue" evidence="1">
    <location>
        <position position="23"/>
    </location>
</feature>